<organism evidence="1 2">
    <name type="scientific">Acinetobacter baumannii EGD-HP18</name>
    <dbReference type="NCBI Taxonomy" id="1358412"/>
    <lineage>
        <taxon>Bacteria</taxon>
        <taxon>Pseudomonadati</taxon>
        <taxon>Pseudomonadota</taxon>
        <taxon>Gammaproteobacteria</taxon>
        <taxon>Moraxellales</taxon>
        <taxon>Moraxellaceae</taxon>
        <taxon>Acinetobacter</taxon>
        <taxon>Acinetobacter calcoaceticus/baumannii complex</taxon>
    </lineage>
</organism>
<reference evidence="1 2" key="1">
    <citation type="submission" date="2013-08" db="EMBL/GenBank/DDBJ databases">
        <title>Study of Ammonical-Nitrogen removal by Nitrification Denitrification process using lab isolates.</title>
        <authorList>
            <person name="Khardenavis A.A."/>
            <person name="Pal R.R."/>
            <person name="Kapley A."/>
            <person name="Qureshi A."/>
            <person name="Purohit H.J."/>
        </authorList>
    </citation>
    <scope>NUCLEOTIDE SEQUENCE [LARGE SCALE GENOMIC DNA]</scope>
    <source>
        <strain evidence="1 2">EGD-HP18</strain>
    </source>
</reference>
<dbReference type="EMBL" id="AVST01000081">
    <property type="protein sequence ID" value="ERH68338.1"/>
    <property type="molecule type" value="Genomic_DNA"/>
</dbReference>
<dbReference type="Proteomes" id="UP000016517">
    <property type="component" value="Unassembled WGS sequence"/>
</dbReference>
<proteinExistence type="predicted"/>
<protein>
    <recommendedName>
        <fullName evidence="3">HTH rpiR-type domain-containing protein</fullName>
    </recommendedName>
</protein>
<sequence>MNKNQYYKRLILQNQIDDCRRVIDNSTNGRKTILLDTKQKEMFFELGTLFTAFLTKQDDKTHVKDLAKILSIPNATISRLFFEKDYLGFNKKKVLDALDSIERVSDKKFATLEEAQEKEVVC</sequence>
<name>A0AAV3JX68_ACIBA</name>
<evidence type="ECO:0008006" key="3">
    <source>
        <dbReference type="Google" id="ProtNLM"/>
    </source>
</evidence>
<evidence type="ECO:0000313" key="2">
    <source>
        <dbReference type="Proteomes" id="UP000016517"/>
    </source>
</evidence>
<accession>A0AAV3JX68</accession>
<comment type="caution">
    <text evidence="1">The sequence shown here is derived from an EMBL/GenBank/DDBJ whole genome shotgun (WGS) entry which is preliminary data.</text>
</comment>
<evidence type="ECO:0000313" key="1">
    <source>
        <dbReference type="EMBL" id="ERH68338.1"/>
    </source>
</evidence>
<dbReference type="AlphaFoldDB" id="A0AAV3JX68"/>
<gene>
    <name evidence="1" type="ORF">N173_19465</name>
</gene>